<name>A0ABQ9RXQ1_9PEZI</name>
<organism evidence="2 3">
    <name type="scientific">Colletotrichum paranaense</name>
    <dbReference type="NCBI Taxonomy" id="1914294"/>
    <lineage>
        <taxon>Eukaryota</taxon>
        <taxon>Fungi</taxon>
        <taxon>Dikarya</taxon>
        <taxon>Ascomycota</taxon>
        <taxon>Pezizomycotina</taxon>
        <taxon>Sordariomycetes</taxon>
        <taxon>Hypocreomycetidae</taxon>
        <taxon>Glomerellales</taxon>
        <taxon>Glomerellaceae</taxon>
        <taxon>Colletotrichum</taxon>
        <taxon>Colletotrichum acutatum species complex</taxon>
    </lineage>
</organism>
<gene>
    <name evidence="2" type="ORF">CPAR01_16325</name>
</gene>
<keyword evidence="1" id="KW-0812">Transmembrane</keyword>
<dbReference type="EMBL" id="MOPA01000024">
    <property type="protein sequence ID" value="KAK1516709.1"/>
    <property type="molecule type" value="Genomic_DNA"/>
</dbReference>
<comment type="caution">
    <text evidence="2">The sequence shown here is derived from an EMBL/GenBank/DDBJ whole genome shotgun (WGS) entry which is preliminary data.</text>
</comment>
<accession>A0ABQ9RXQ1</accession>
<reference evidence="2 3" key="1">
    <citation type="submission" date="2016-10" db="EMBL/GenBank/DDBJ databases">
        <title>The genome sequence of Colletotrichum fioriniae PJ7.</title>
        <authorList>
            <person name="Baroncelli R."/>
        </authorList>
    </citation>
    <scope>NUCLEOTIDE SEQUENCE [LARGE SCALE GENOMIC DNA]</scope>
    <source>
        <strain evidence="2 3">IMI 384185</strain>
    </source>
</reference>
<feature type="transmembrane region" description="Helical" evidence="1">
    <location>
        <begin position="46"/>
        <end position="66"/>
    </location>
</feature>
<proteinExistence type="predicted"/>
<evidence type="ECO:0000313" key="3">
    <source>
        <dbReference type="Proteomes" id="UP001241169"/>
    </source>
</evidence>
<dbReference type="Proteomes" id="UP001241169">
    <property type="component" value="Unassembled WGS sequence"/>
</dbReference>
<dbReference type="RefSeq" id="XP_060340751.1">
    <property type="nucleotide sequence ID" value="XM_060500570.1"/>
</dbReference>
<keyword evidence="1" id="KW-1133">Transmembrane helix</keyword>
<dbReference type="GeneID" id="85384469"/>
<keyword evidence="3" id="KW-1185">Reference proteome</keyword>
<evidence type="ECO:0000256" key="1">
    <source>
        <dbReference type="SAM" id="Phobius"/>
    </source>
</evidence>
<evidence type="ECO:0000313" key="2">
    <source>
        <dbReference type="EMBL" id="KAK1516709.1"/>
    </source>
</evidence>
<keyword evidence="1" id="KW-0472">Membrane</keyword>
<sequence>MRLLPGPSPKKRRTESNDLLGLSFLRSEVWSQAYRRASTSTSASHAHVLMLVVIVIGHPLLLHLTCT</sequence>
<protein>
    <submittedName>
        <fullName evidence="2">Uncharacterized protein</fullName>
    </submittedName>
</protein>